<sequence>MGAKITPETTFYWIFFFCVLCVFVRLFTQVPHNFSLH</sequence>
<keyword evidence="1" id="KW-1133">Transmembrane helix</keyword>
<organism evidence="2">
    <name type="scientific">uncultured Rubrobacteraceae bacterium</name>
    <dbReference type="NCBI Taxonomy" id="349277"/>
    <lineage>
        <taxon>Bacteria</taxon>
        <taxon>Bacillati</taxon>
        <taxon>Actinomycetota</taxon>
        <taxon>Rubrobacteria</taxon>
        <taxon>Rubrobacterales</taxon>
        <taxon>Rubrobacteraceae</taxon>
        <taxon>environmental samples</taxon>
    </lineage>
</organism>
<accession>A0A6J4RC76</accession>
<keyword evidence="1" id="KW-0812">Transmembrane</keyword>
<dbReference type="EMBL" id="CADCVH010000087">
    <property type="protein sequence ID" value="CAA9463583.1"/>
    <property type="molecule type" value="Genomic_DNA"/>
</dbReference>
<evidence type="ECO:0000256" key="1">
    <source>
        <dbReference type="SAM" id="Phobius"/>
    </source>
</evidence>
<dbReference type="AlphaFoldDB" id="A0A6J4RC76"/>
<feature type="transmembrane region" description="Helical" evidence="1">
    <location>
        <begin position="12"/>
        <end position="28"/>
    </location>
</feature>
<reference evidence="2" key="1">
    <citation type="submission" date="2020-02" db="EMBL/GenBank/DDBJ databases">
        <authorList>
            <person name="Meier V. D."/>
        </authorList>
    </citation>
    <scope>NUCLEOTIDE SEQUENCE</scope>
    <source>
        <strain evidence="2">AVDCRST_MAG02</strain>
    </source>
</reference>
<keyword evidence="1" id="KW-0472">Membrane</keyword>
<name>A0A6J4RC76_9ACTN</name>
<evidence type="ECO:0000313" key="2">
    <source>
        <dbReference type="EMBL" id="CAA9463583.1"/>
    </source>
</evidence>
<protein>
    <submittedName>
        <fullName evidence="2">Uncharacterized protein</fullName>
    </submittedName>
</protein>
<proteinExistence type="predicted"/>
<gene>
    <name evidence="2" type="ORF">AVDCRST_MAG02-2804</name>
</gene>